<dbReference type="InParanoid" id="E9G9N4"/>
<feature type="region of interest" description="Disordered" evidence="1">
    <location>
        <begin position="36"/>
        <end position="91"/>
    </location>
</feature>
<dbReference type="EMBL" id="GL732536">
    <property type="protein sequence ID" value="EFX83848.1"/>
    <property type="molecule type" value="Genomic_DNA"/>
</dbReference>
<organism evidence="2 3">
    <name type="scientific">Daphnia pulex</name>
    <name type="common">Water flea</name>
    <dbReference type="NCBI Taxonomy" id="6669"/>
    <lineage>
        <taxon>Eukaryota</taxon>
        <taxon>Metazoa</taxon>
        <taxon>Ecdysozoa</taxon>
        <taxon>Arthropoda</taxon>
        <taxon>Crustacea</taxon>
        <taxon>Branchiopoda</taxon>
        <taxon>Diplostraca</taxon>
        <taxon>Cladocera</taxon>
        <taxon>Anomopoda</taxon>
        <taxon>Daphniidae</taxon>
        <taxon>Daphnia</taxon>
    </lineage>
</organism>
<evidence type="ECO:0000256" key="1">
    <source>
        <dbReference type="SAM" id="MobiDB-lite"/>
    </source>
</evidence>
<dbReference type="Proteomes" id="UP000000305">
    <property type="component" value="Unassembled WGS sequence"/>
</dbReference>
<reference evidence="2 3" key="1">
    <citation type="journal article" date="2011" name="Science">
        <title>The ecoresponsive genome of Daphnia pulex.</title>
        <authorList>
            <person name="Colbourne J.K."/>
            <person name="Pfrender M.E."/>
            <person name="Gilbert D."/>
            <person name="Thomas W.K."/>
            <person name="Tucker A."/>
            <person name="Oakley T.H."/>
            <person name="Tokishita S."/>
            <person name="Aerts A."/>
            <person name="Arnold G.J."/>
            <person name="Basu M.K."/>
            <person name="Bauer D.J."/>
            <person name="Caceres C.E."/>
            <person name="Carmel L."/>
            <person name="Casola C."/>
            <person name="Choi J.H."/>
            <person name="Detter J.C."/>
            <person name="Dong Q."/>
            <person name="Dusheyko S."/>
            <person name="Eads B.D."/>
            <person name="Frohlich T."/>
            <person name="Geiler-Samerotte K.A."/>
            <person name="Gerlach D."/>
            <person name="Hatcher P."/>
            <person name="Jogdeo S."/>
            <person name="Krijgsveld J."/>
            <person name="Kriventseva E.V."/>
            <person name="Kultz D."/>
            <person name="Laforsch C."/>
            <person name="Lindquist E."/>
            <person name="Lopez J."/>
            <person name="Manak J.R."/>
            <person name="Muller J."/>
            <person name="Pangilinan J."/>
            <person name="Patwardhan R.P."/>
            <person name="Pitluck S."/>
            <person name="Pritham E.J."/>
            <person name="Rechtsteiner A."/>
            <person name="Rho M."/>
            <person name="Rogozin I.B."/>
            <person name="Sakarya O."/>
            <person name="Salamov A."/>
            <person name="Schaack S."/>
            <person name="Shapiro H."/>
            <person name="Shiga Y."/>
            <person name="Skalitzky C."/>
            <person name="Smith Z."/>
            <person name="Souvorov A."/>
            <person name="Sung W."/>
            <person name="Tang Z."/>
            <person name="Tsuchiya D."/>
            <person name="Tu H."/>
            <person name="Vos H."/>
            <person name="Wang M."/>
            <person name="Wolf Y.I."/>
            <person name="Yamagata H."/>
            <person name="Yamada T."/>
            <person name="Ye Y."/>
            <person name="Shaw J.R."/>
            <person name="Andrews J."/>
            <person name="Crease T.J."/>
            <person name="Tang H."/>
            <person name="Lucas S.M."/>
            <person name="Robertson H.M."/>
            <person name="Bork P."/>
            <person name="Koonin E.V."/>
            <person name="Zdobnov E.M."/>
            <person name="Grigoriev I.V."/>
            <person name="Lynch M."/>
            <person name="Boore J.L."/>
        </authorList>
    </citation>
    <scope>NUCLEOTIDE SEQUENCE [LARGE SCALE GENOMIC DNA]</scope>
</reference>
<keyword evidence="3" id="KW-1185">Reference proteome</keyword>
<dbReference type="HOGENOM" id="CLU_1867138_0_0_1"/>
<dbReference type="KEGG" id="dpx:DAPPUDRAFT_239599"/>
<accession>E9G9N4</accession>
<evidence type="ECO:0000313" key="3">
    <source>
        <dbReference type="Proteomes" id="UP000000305"/>
    </source>
</evidence>
<name>E9G9N4_DAPPU</name>
<protein>
    <submittedName>
        <fullName evidence="2">Uncharacterized protein</fullName>
    </submittedName>
</protein>
<dbReference type="AlphaFoldDB" id="E9G9N4"/>
<evidence type="ECO:0000313" key="2">
    <source>
        <dbReference type="EMBL" id="EFX83848.1"/>
    </source>
</evidence>
<feature type="compositionally biased region" description="Polar residues" evidence="1">
    <location>
        <begin position="36"/>
        <end position="60"/>
    </location>
</feature>
<gene>
    <name evidence="2" type="ORF">DAPPUDRAFT_239599</name>
</gene>
<sequence>MDGIKDIKDLLSQPMIRTIADAAMQFLQGIANPQPSGISPVQTPFENPGMNNFTTNLGPSQQPPENSPIPMQNPGMNPITNNLGPSQQPPNIYTLKLRNTQTFPYAYNCNCSFLTGNSPIPIQNPGMNRYTNSNFNC</sequence>
<feature type="compositionally biased region" description="Polar residues" evidence="1">
    <location>
        <begin position="74"/>
        <end position="91"/>
    </location>
</feature>
<proteinExistence type="predicted"/>